<comment type="caution">
    <text evidence="1">The sequence shown here is derived from an EMBL/GenBank/DDBJ whole genome shotgun (WGS) entry which is preliminary data.</text>
</comment>
<evidence type="ECO:0000313" key="1">
    <source>
        <dbReference type="EMBL" id="KAJ8796996.1"/>
    </source>
</evidence>
<sequence length="69" mass="7810">MARLRSSPEIWPGVPGQMGLAHPYKASTWDRSQRARMRSRRMRMRSLAVLSPTPTLVLSEHLPSGVQEP</sequence>
<dbReference type="EMBL" id="JAIQCJ010000270">
    <property type="protein sequence ID" value="KAJ8796996.1"/>
    <property type="molecule type" value="Genomic_DNA"/>
</dbReference>
<name>A0AB34HZ99_ESCRO</name>
<protein>
    <submittedName>
        <fullName evidence="1">Uncharacterized protein</fullName>
    </submittedName>
</protein>
<proteinExistence type="predicted"/>
<reference evidence="1 2" key="1">
    <citation type="submission" date="2022-11" db="EMBL/GenBank/DDBJ databases">
        <title>Whole genome sequence of Eschrichtius robustus ER-17-0199.</title>
        <authorList>
            <person name="Bruniche-Olsen A."/>
            <person name="Black A.N."/>
            <person name="Fields C.J."/>
            <person name="Walden K."/>
            <person name="Dewoody J.A."/>
        </authorList>
    </citation>
    <scope>NUCLEOTIDE SEQUENCE [LARGE SCALE GENOMIC DNA]</scope>
    <source>
        <strain evidence="1">ER-17-0199</strain>
        <tissue evidence="1">Blubber</tissue>
    </source>
</reference>
<keyword evidence="2" id="KW-1185">Reference proteome</keyword>
<gene>
    <name evidence="1" type="ORF">J1605_001806</name>
</gene>
<dbReference type="AlphaFoldDB" id="A0AB34HZ99"/>
<evidence type="ECO:0000313" key="2">
    <source>
        <dbReference type="Proteomes" id="UP001159641"/>
    </source>
</evidence>
<organism evidence="1 2">
    <name type="scientific">Eschrichtius robustus</name>
    <name type="common">California gray whale</name>
    <name type="synonym">Eschrichtius gibbosus</name>
    <dbReference type="NCBI Taxonomy" id="9764"/>
    <lineage>
        <taxon>Eukaryota</taxon>
        <taxon>Metazoa</taxon>
        <taxon>Chordata</taxon>
        <taxon>Craniata</taxon>
        <taxon>Vertebrata</taxon>
        <taxon>Euteleostomi</taxon>
        <taxon>Mammalia</taxon>
        <taxon>Eutheria</taxon>
        <taxon>Laurasiatheria</taxon>
        <taxon>Artiodactyla</taxon>
        <taxon>Whippomorpha</taxon>
        <taxon>Cetacea</taxon>
        <taxon>Mysticeti</taxon>
        <taxon>Eschrichtiidae</taxon>
        <taxon>Eschrichtius</taxon>
    </lineage>
</organism>
<accession>A0AB34HZ99</accession>
<dbReference type="Proteomes" id="UP001159641">
    <property type="component" value="Unassembled WGS sequence"/>
</dbReference>